<comment type="caution">
    <text evidence="1">The sequence shown here is derived from an EMBL/GenBank/DDBJ whole genome shotgun (WGS) entry which is preliminary data.</text>
</comment>
<name>A0ABN3LHB7_9ACTN</name>
<reference evidence="1 2" key="1">
    <citation type="journal article" date="2019" name="Int. J. Syst. Evol. Microbiol.">
        <title>The Global Catalogue of Microorganisms (GCM) 10K type strain sequencing project: providing services to taxonomists for standard genome sequencing and annotation.</title>
        <authorList>
            <consortium name="The Broad Institute Genomics Platform"/>
            <consortium name="The Broad Institute Genome Sequencing Center for Infectious Disease"/>
            <person name="Wu L."/>
            <person name="Ma J."/>
        </authorList>
    </citation>
    <scope>NUCLEOTIDE SEQUENCE [LARGE SCALE GENOMIC DNA]</scope>
    <source>
        <strain evidence="1 2">JCM 6923</strain>
    </source>
</reference>
<dbReference type="RefSeq" id="WP_346077496.1">
    <property type="nucleotide sequence ID" value="NZ_BAAATL010000013.1"/>
</dbReference>
<evidence type="ECO:0000313" key="1">
    <source>
        <dbReference type="EMBL" id="GAA2484058.1"/>
    </source>
</evidence>
<sequence>MEEQNRHDHRRGAGLPWGEEFSAAEDHGLLNRLTERMTDPVFAAAVEETLAVLAAAFPLLTADSGPTPDVVWGHDDQLIVVECKDPGERACRRLWRAAWGLRRAKTTIERREAAREFLAALAELRAQLLQMLARVLLVLLSRLLGRTAADDVAVWKPVPIDSTPQIAPRGPNPVLPVNINRGGHQRSMLGSVVLTA</sequence>
<organism evidence="1 2">
    <name type="scientific">Streptomyces graminearus</name>
    <dbReference type="NCBI Taxonomy" id="284030"/>
    <lineage>
        <taxon>Bacteria</taxon>
        <taxon>Bacillati</taxon>
        <taxon>Actinomycetota</taxon>
        <taxon>Actinomycetes</taxon>
        <taxon>Kitasatosporales</taxon>
        <taxon>Streptomycetaceae</taxon>
        <taxon>Streptomyces</taxon>
    </lineage>
</organism>
<accession>A0ABN3LHB7</accession>
<dbReference type="EMBL" id="BAAATL010000013">
    <property type="protein sequence ID" value="GAA2484058.1"/>
    <property type="molecule type" value="Genomic_DNA"/>
</dbReference>
<proteinExistence type="predicted"/>
<gene>
    <name evidence="1" type="ORF">GCM10010422_31520</name>
</gene>
<protein>
    <submittedName>
        <fullName evidence="1">Uncharacterized protein</fullName>
    </submittedName>
</protein>
<dbReference type="Proteomes" id="UP001501721">
    <property type="component" value="Unassembled WGS sequence"/>
</dbReference>
<evidence type="ECO:0000313" key="2">
    <source>
        <dbReference type="Proteomes" id="UP001501721"/>
    </source>
</evidence>
<keyword evidence="2" id="KW-1185">Reference proteome</keyword>